<feature type="domain" description="Serpin" evidence="3">
    <location>
        <begin position="1"/>
        <end position="285"/>
    </location>
</feature>
<name>A0A7J0GGR6_9ERIC</name>
<accession>A0A7J0GGR6</accession>
<comment type="caution">
    <text evidence="4">The sequence shown here is derived from an EMBL/GenBank/DDBJ whole genome shotgun (WGS) entry which is preliminary data.</text>
</comment>
<comment type="similarity">
    <text evidence="1 2">Belongs to the serpin family.</text>
</comment>
<dbReference type="GO" id="GO:0004867">
    <property type="term" value="F:serine-type endopeptidase inhibitor activity"/>
    <property type="evidence" value="ECO:0007669"/>
    <property type="project" value="InterPro"/>
</dbReference>
<dbReference type="InterPro" id="IPR000215">
    <property type="entry name" value="Serpin_fam"/>
</dbReference>
<dbReference type="AlphaFoldDB" id="A0A7J0GGR6"/>
<reference evidence="4 5" key="1">
    <citation type="submission" date="2019-07" db="EMBL/GenBank/DDBJ databases">
        <title>De Novo Assembly of kiwifruit Actinidia rufa.</title>
        <authorList>
            <person name="Sugita-Konishi S."/>
            <person name="Sato K."/>
            <person name="Mori E."/>
            <person name="Abe Y."/>
            <person name="Kisaki G."/>
            <person name="Hamano K."/>
            <person name="Suezawa K."/>
            <person name="Otani M."/>
            <person name="Fukuda T."/>
            <person name="Manabe T."/>
            <person name="Gomi K."/>
            <person name="Tabuchi M."/>
            <person name="Akimitsu K."/>
            <person name="Kataoka I."/>
        </authorList>
    </citation>
    <scope>NUCLEOTIDE SEQUENCE [LARGE SCALE GENOMIC DNA]</scope>
    <source>
        <strain evidence="5">cv. Fuchu</strain>
    </source>
</reference>
<evidence type="ECO:0000256" key="1">
    <source>
        <dbReference type="ARBA" id="ARBA00009500"/>
    </source>
</evidence>
<dbReference type="Gene3D" id="3.30.497.10">
    <property type="entry name" value="Antithrombin, subunit I, domain 2"/>
    <property type="match status" value="2"/>
</dbReference>
<dbReference type="Proteomes" id="UP000585474">
    <property type="component" value="Unassembled WGS sequence"/>
</dbReference>
<evidence type="ECO:0000313" key="5">
    <source>
        <dbReference type="Proteomes" id="UP000585474"/>
    </source>
</evidence>
<keyword evidence="5" id="KW-1185">Reference proteome</keyword>
<dbReference type="EMBL" id="BJWL01000021">
    <property type="protein sequence ID" value="GFZ09996.1"/>
    <property type="molecule type" value="Genomic_DNA"/>
</dbReference>
<proteinExistence type="inferred from homology"/>
<sequence length="318" mass="36283">MLTEEVVIGADGGGSLENGGGPVLCMVNGVWVSQQFPLEPSYKEVRKEVYDCEAGMVDFATKADEVLDEVNSWTKITRRGLIKNLLGPGSLSSLTTHIVVNVLYFKGIWTHSQRFKAKLTENRDFYLLNGNIVSVPFMTSYQDYCSRPFDGFSRACSQGRSLAAQSELKTEISTKIRDFYLRNGDTVSVPLMASFKSYDCRRLDGFKVLRLPYKIGVSVTKIFQKAGIEVDKKGTEARAAIAMMAAMSCEDAQDRKLSFLADHPFLFMIKEEIWDSFFFRRWWYLIQVRAERRDRCESYCDMVSEPECCHWNFARVLL</sequence>
<dbReference type="InterPro" id="IPR042178">
    <property type="entry name" value="Serpin_sf_1"/>
</dbReference>
<dbReference type="SUPFAM" id="SSF56574">
    <property type="entry name" value="Serpins"/>
    <property type="match status" value="2"/>
</dbReference>
<evidence type="ECO:0000259" key="3">
    <source>
        <dbReference type="SMART" id="SM00093"/>
    </source>
</evidence>
<dbReference type="SMART" id="SM00093">
    <property type="entry name" value="SERPIN"/>
    <property type="match status" value="1"/>
</dbReference>
<dbReference type="InterPro" id="IPR042185">
    <property type="entry name" value="Serpin_sf_2"/>
</dbReference>
<dbReference type="Gene3D" id="2.30.39.10">
    <property type="entry name" value="Alpha-1-antitrypsin, domain 1"/>
    <property type="match status" value="3"/>
</dbReference>
<gene>
    <name evidence="4" type="ORF">Acr_21g0005950</name>
</gene>
<dbReference type="GO" id="GO:0005615">
    <property type="term" value="C:extracellular space"/>
    <property type="evidence" value="ECO:0007669"/>
    <property type="project" value="InterPro"/>
</dbReference>
<protein>
    <recommendedName>
        <fullName evidence="3">Serpin domain-containing protein</fullName>
    </recommendedName>
</protein>
<dbReference type="OrthoDB" id="1063785at2759"/>
<evidence type="ECO:0000256" key="2">
    <source>
        <dbReference type="RuleBase" id="RU000411"/>
    </source>
</evidence>
<organism evidence="4 5">
    <name type="scientific">Actinidia rufa</name>
    <dbReference type="NCBI Taxonomy" id="165716"/>
    <lineage>
        <taxon>Eukaryota</taxon>
        <taxon>Viridiplantae</taxon>
        <taxon>Streptophyta</taxon>
        <taxon>Embryophyta</taxon>
        <taxon>Tracheophyta</taxon>
        <taxon>Spermatophyta</taxon>
        <taxon>Magnoliopsida</taxon>
        <taxon>eudicotyledons</taxon>
        <taxon>Gunneridae</taxon>
        <taxon>Pentapetalae</taxon>
        <taxon>asterids</taxon>
        <taxon>Ericales</taxon>
        <taxon>Actinidiaceae</taxon>
        <taxon>Actinidia</taxon>
    </lineage>
</organism>
<dbReference type="PANTHER" id="PTHR11461">
    <property type="entry name" value="SERINE PROTEASE INHIBITOR, SERPIN"/>
    <property type="match status" value="1"/>
</dbReference>
<evidence type="ECO:0000313" key="4">
    <source>
        <dbReference type="EMBL" id="GFZ09996.1"/>
    </source>
</evidence>
<dbReference type="Pfam" id="PF00079">
    <property type="entry name" value="Serpin"/>
    <property type="match status" value="2"/>
</dbReference>
<dbReference type="PANTHER" id="PTHR11461:SF211">
    <property type="entry name" value="GH10112P-RELATED"/>
    <property type="match status" value="1"/>
</dbReference>
<dbReference type="InterPro" id="IPR023796">
    <property type="entry name" value="Serpin_dom"/>
</dbReference>
<dbReference type="InterPro" id="IPR036186">
    <property type="entry name" value="Serpin_sf"/>
</dbReference>